<dbReference type="Proteomes" id="UP000004001">
    <property type="component" value="Unassembled WGS sequence"/>
</dbReference>
<reference evidence="1 2" key="1">
    <citation type="submission" date="2009-12" db="EMBL/GenBank/DDBJ databases">
        <title>Genome Sequence of Prevotella timonensis CRIS 5C-B1.</title>
        <authorList>
            <person name="Durkin A.S."/>
            <person name="Madupu R."/>
            <person name="Torralba M."/>
            <person name="Methe B."/>
            <person name="Sutton G."/>
            <person name="Strausberg R.L."/>
            <person name="Nelson K.E."/>
        </authorList>
    </citation>
    <scope>NUCLEOTIDE SEQUENCE [LARGE SCALE GENOMIC DNA]</scope>
    <source>
        <strain evidence="1 2">CRIS 5C-B1</strain>
    </source>
</reference>
<dbReference type="RefSeq" id="WP_008122648.1">
    <property type="nucleotide sequence ID" value="NZ_ADEF01000013.1"/>
</dbReference>
<organism evidence="1 2">
    <name type="scientific">Hoylesella timonensis CRIS 5C-B1</name>
    <dbReference type="NCBI Taxonomy" id="679189"/>
    <lineage>
        <taxon>Bacteria</taxon>
        <taxon>Pseudomonadati</taxon>
        <taxon>Bacteroidota</taxon>
        <taxon>Bacteroidia</taxon>
        <taxon>Bacteroidales</taxon>
        <taxon>Prevotellaceae</taxon>
        <taxon>Hoylesella</taxon>
    </lineage>
</organism>
<evidence type="ECO:0000313" key="2">
    <source>
        <dbReference type="Proteomes" id="UP000004001"/>
    </source>
</evidence>
<protein>
    <submittedName>
        <fullName evidence="1">Uncharacterized protein</fullName>
    </submittedName>
</protein>
<comment type="caution">
    <text evidence="1">The sequence shown here is derived from an EMBL/GenBank/DDBJ whole genome shotgun (WGS) entry which is preliminary data.</text>
</comment>
<name>D1VXK8_9BACT</name>
<keyword evidence="2" id="KW-1185">Reference proteome</keyword>
<sequence>MEFITVYLNSSVAHSATNIPAVRFNDLKQLAKKETVEIVFFKDYCRVVGKKSRKVKVPRKITESSEELLKWIEQRIVTAWK</sequence>
<gene>
    <name evidence="1" type="ORF">HMPREF9019_0947</name>
</gene>
<accession>D1VXK8</accession>
<evidence type="ECO:0000313" key="1">
    <source>
        <dbReference type="EMBL" id="EFA98168.1"/>
    </source>
</evidence>
<proteinExistence type="predicted"/>
<dbReference type="AlphaFoldDB" id="D1VXK8"/>
<dbReference type="EMBL" id="ADEF01000013">
    <property type="protein sequence ID" value="EFA98168.1"/>
    <property type="molecule type" value="Genomic_DNA"/>
</dbReference>